<evidence type="ECO:0000256" key="4">
    <source>
        <dbReference type="ARBA" id="ARBA00022764"/>
    </source>
</evidence>
<keyword evidence="4" id="KW-0574">Periplasm</keyword>
<sequence>MKNWCLGLGGLAATLIALPAPASAETVSLWVRSDGSTFMPKIVEAFNASQNEHKVELQIVPVNELVQKYAVASAGGSAPDALSLDLIYTPAFAAAGQLKDITDLARSLPYFEQLSKAHVATATFEDRIYGLPFSADASVLLWNKSLFKQAGLDPEKGPTTWAEIRADAEKVNALGGDVKGFYFSGNCGGCNIFTFTPLIWASGGDIFADDGKKATLDTPQMRDALAFYQGMAKDGLVPAGSQTDTGADFFAAFATGRIGLTPSGSFAIGALNTQHPELDYGVTYLPGKDGQWSSFAGGDNIVVSEGTDKMAGIKAFLDYAYSLEGQTLLARNGSLPVRGDLASEALAGLDARYLLAADAMAKGRTPYSPVFNDLINSANGPWITLLNTAFFGDAASIEPAIRTAEDAMQSIIDTAP</sequence>
<keyword evidence="7" id="KW-1185">Reference proteome</keyword>
<evidence type="ECO:0000313" key="6">
    <source>
        <dbReference type="EMBL" id="MBB4000883.1"/>
    </source>
</evidence>
<keyword evidence="6" id="KW-0762">Sugar transport</keyword>
<protein>
    <submittedName>
        <fullName evidence="6">Multiple sugar transport system substrate-binding protein</fullName>
    </submittedName>
</protein>
<accession>A0A7W6H9K9</accession>
<dbReference type="SUPFAM" id="SSF53850">
    <property type="entry name" value="Periplasmic binding protein-like II"/>
    <property type="match status" value="1"/>
</dbReference>
<dbReference type="RefSeq" id="WP_183202964.1">
    <property type="nucleotide sequence ID" value="NZ_JACIEK010000036.1"/>
</dbReference>
<dbReference type="PANTHER" id="PTHR30061">
    <property type="entry name" value="MALTOSE-BINDING PERIPLASMIC PROTEIN"/>
    <property type="match status" value="1"/>
</dbReference>
<dbReference type="CDD" id="cd13585">
    <property type="entry name" value="PBP2_TMBP_like"/>
    <property type="match status" value="1"/>
</dbReference>
<dbReference type="GO" id="GO:0015768">
    <property type="term" value="P:maltose transport"/>
    <property type="evidence" value="ECO:0007669"/>
    <property type="project" value="TreeGrafter"/>
</dbReference>
<evidence type="ECO:0000256" key="5">
    <source>
        <dbReference type="SAM" id="SignalP"/>
    </source>
</evidence>
<dbReference type="Pfam" id="PF01547">
    <property type="entry name" value="SBP_bac_1"/>
    <property type="match status" value="1"/>
</dbReference>
<dbReference type="EMBL" id="JACIEK010000036">
    <property type="protein sequence ID" value="MBB4000883.1"/>
    <property type="molecule type" value="Genomic_DNA"/>
</dbReference>
<dbReference type="GO" id="GO:0055052">
    <property type="term" value="C:ATP-binding cassette (ABC) transporter complex, substrate-binding subunit-containing"/>
    <property type="evidence" value="ECO:0007669"/>
    <property type="project" value="TreeGrafter"/>
</dbReference>
<dbReference type="GO" id="GO:0042956">
    <property type="term" value="P:maltodextrin transmembrane transport"/>
    <property type="evidence" value="ECO:0007669"/>
    <property type="project" value="TreeGrafter"/>
</dbReference>
<gene>
    <name evidence="6" type="ORF">GGR04_004764</name>
</gene>
<comment type="caution">
    <text evidence="6">The sequence shown here is derived from an EMBL/GenBank/DDBJ whole genome shotgun (WGS) entry which is preliminary data.</text>
</comment>
<evidence type="ECO:0000256" key="2">
    <source>
        <dbReference type="ARBA" id="ARBA00022448"/>
    </source>
</evidence>
<feature type="chain" id="PRO_5031389730" evidence="5">
    <location>
        <begin position="25"/>
        <end position="416"/>
    </location>
</feature>
<dbReference type="GO" id="GO:1901982">
    <property type="term" value="F:maltose binding"/>
    <property type="evidence" value="ECO:0007669"/>
    <property type="project" value="TreeGrafter"/>
</dbReference>
<dbReference type="AlphaFoldDB" id="A0A7W6H9K9"/>
<organism evidence="6 7">
    <name type="scientific">Aureimonas pseudogalii</name>
    <dbReference type="NCBI Taxonomy" id="1744844"/>
    <lineage>
        <taxon>Bacteria</taxon>
        <taxon>Pseudomonadati</taxon>
        <taxon>Pseudomonadota</taxon>
        <taxon>Alphaproteobacteria</taxon>
        <taxon>Hyphomicrobiales</taxon>
        <taxon>Aurantimonadaceae</taxon>
        <taxon>Aureimonas</taxon>
    </lineage>
</organism>
<comment type="similarity">
    <text evidence="1">Belongs to the bacterial solute-binding protein 1 family.</text>
</comment>
<name>A0A7W6H9K9_9HYPH</name>
<dbReference type="Proteomes" id="UP000542776">
    <property type="component" value="Unassembled WGS sequence"/>
</dbReference>
<dbReference type="Gene3D" id="3.40.190.10">
    <property type="entry name" value="Periplasmic binding protein-like II"/>
    <property type="match status" value="1"/>
</dbReference>
<keyword evidence="2" id="KW-0813">Transport</keyword>
<feature type="signal peptide" evidence="5">
    <location>
        <begin position="1"/>
        <end position="24"/>
    </location>
</feature>
<keyword evidence="3 5" id="KW-0732">Signal</keyword>
<evidence type="ECO:0000256" key="3">
    <source>
        <dbReference type="ARBA" id="ARBA00022729"/>
    </source>
</evidence>
<dbReference type="PANTHER" id="PTHR30061:SF50">
    <property type="entry name" value="MALTOSE_MALTODEXTRIN-BINDING PERIPLASMIC PROTEIN"/>
    <property type="match status" value="1"/>
</dbReference>
<reference evidence="6 7" key="1">
    <citation type="submission" date="2020-08" db="EMBL/GenBank/DDBJ databases">
        <title>Genomic Encyclopedia of Type Strains, Phase IV (KMG-IV): sequencing the most valuable type-strain genomes for metagenomic binning, comparative biology and taxonomic classification.</title>
        <authorList>
            <person name="Goeker M."/>
        </authorList>
    </citation>
    <scope>NUCLEOTIDE SEQUENCE [LARGE SCALE GENOMIC DNA]</scope>
    <source>
        <strain evidence="6 7">DSM 102238</strain>
    </source>
</reference>
<proteinExistence type="inferred from homology"/>
<evidence type="ECO:0000313" key="7">
    <source>
        <dbReference type="Proteomes" id="UP000542776"/>
    </source>
</evidence>
<dbReference type="InterPro" id="IPR006059">
    <property type="entry name" value="SBP"/>
</dbReference>
<evidence type="ECO:0000256" key="1">
    <source>
        <dbReference type="ARBA" id="ARBA00008520"/>
    </source>
</evidence>